<dbReference type="EMBL" id="CP017704">
    <property type="protein sequence ID" value="ASS95432.1"/>
    <property type="molecule type" value="Genomic_DNA"/>
</dbReference>
<accession>A0A223EJK3</accession>
<gene>
    <name evidence="1" type="ORF">BS1321_16850</name>
</gene>
<dbReference type="AlphaFoldDB" id="A0A223EJK3"/>
<evidence type="ECO:0000313" key="1">
    <source>
        <dbReference type="EMBL" id="ASS95432.1"/>
    </source>
</evidence>
<dbReference type="GeneID" id="56474430"/>
<sequence>MKKIKMASIEMEAIFILDYSFYPKSAIISAEDYTEIRGLTTFGNEKVYKVNNLVRFLLNFLKDVAYGMEN</sequence>
<dbReference type="Proteomes" id="UP000214618">
    <property type="component" value="Chromosome"/>
</dbReference>
<organism evidence="1 2">
    <name type="scientific">Peribacillus simplex NBRC 15720 = DSM 1321</name>
    <dbReference type="NCBI Taxonomy" id="1349754"/>
    <lineage>
        <taxon>Bacteria</taxon>
        <taxon>Bacillati</taxon>
        <taxon>Bacillota</taxon>
        <taxon>Bacilli</taxon>
        <taxon>Bacillales</taxon>
        <taxon>Bacillaceae</taxon>
        <taxon>Peribacillus</taxon>
    </lineage>
</organism>
<evidence type="ECO:0000313" key="2">
    <source>
        <dbReference type="Proteomes" id="UP000214618"/>
    </source>
</evidence>
<protein>
    <submittedName>
        <fullName evidence="1">Uncharacterized protein</fullName>
    </submittedName>
</protein>
<name>A0A223EJK3_9BACI</name>
<dbReference type="RefSeq" id="WP_063235113.1">
    <property type="nucleotide sequence ID" value="NZ_BCVO01000020.1"/>
</dbReference>
<reference evidence="1 2" key="1">
    <citation type="submission" date="2016-10" db="EMBL/GenBank/DDBJ databases">
        <title>The whole genome sequencing and assembly of Bacillus simplex DSM 1321 strain.</title>
        <authorList>
            <person name="Park M.-K."/>
            <person name="Lee Y.-J."/>
            <person name="Yi H."/>
            <person name="Bahn Y.-S."/>
            <person name="Kim J.F."/>
            <person name="Lee D.-W."/>
        </authorList>
    </citation>
    <scope>NUCLEOTIDE SEQUENCE [LARGE SCALE GENOMIC DNA]</scope>
    <source>
        <strain evidence="1 2">DSM 1321</strain>
    </source>
</reference>
<proteinExistence type="predicted"/>